<evidence type="ECO:0000256" key="1">
    <source>
        <dbReference type="SAM" id="MobiDB-lite"/>
    </source>
</evidence>
<feature type="compositionally biased region" description="Polar residues" evidence="1">
    <location>
        <begin position="544"/>
        <end position="567"/>
    </location>
</feature>
<sequence>MSCVRPGSGQVGSSCDPISAGSSRRSSQLSNTGGVTNVGHNVSHLLPAGMSSHLQRLHSRVLGGHQDPLYCTSNLVLQTQNMSLQHQRRQQQQHHQQQHYHHHHHHHQHHPGTGSWLPQSSNNNSSANTVDNRRMSEPCRGGSDRSTPPPPRPHSVVLPPIARGQEHHPNQEVVLDEVAEGEMVEKNLVIPDEMMHFLSQVADHTKDESSSRPTANTTNTAHVFQLPACNSHQQGTFVGSHTGQQMPTNDPASPVAPYNQSVPSYPLSVPSSGFTGQSIPASPASSNAAYCHSMPVANSPAQGPPSVIMGQSAHLSNPHQNGGFNNATLPVMNSQCQSMMNGPVSCQSVPGVGYNGPSMPVVNNSGHCQPIMNSSGHCGSTAQTNMPGFMGPVTPMGNNSTQCHSMQSPAQANAGYLCPSMPTSPANCYGAGGHTPQQLSQQPLTSPAAGAPAPQQASNCWQQNLPMMQAAQMSRGNAVYPSTVPMQHHDGLNQQAVQYSGCYQQQPQQMAPCVNCTHHHQQYQQQPHASWNNYNHQMPPPPYQQRSQQFTNPPCPQSLQCNNTTNPGLMAPPGTSCNQPQNRPASNSGHSIHNVSYHSLGNNSVTEIQCRDISQSSPNNGSVAQTNVNSGNVPLVTGNVRGMRQDTYQRTLEYVQQCQSWAGSDMVSSSTHPLGTGSEASSLKGPLQGSTSNMVINDMTSSLTSLLEENRYLQMIQ</sequence>
<feature type="compositionally biased region" description="Polar residues" evidence="1">
    <location>
        <begin position="116"/>
        <end position="130"/>
    </location>
</feature>
<feature type="region of interest" description="Disordered" evidence="1">
    <location>
        <begin position="530"/>
        <end position="597"/>
    </location>
</feature>
<feature type="compositionally biased region" description="Basic residues" evidence="1">
    <location>
        <begin position="86"/>
        <end position="110"/>
    </location>
</feature>
<evidence type="ECO:0000313" key="3">
    <source>
        <dbReference type="Proteomes" id="UP000235965"/>
    </source>
</evidence>
<dbReference type="STRING" id="105785.A0A2J7RJV9"/>
<dbReference type="InParanoid" id="A0A2J7RJV9"/>
<feature type="region of interest" description="Disordered" evidence="1">
    <location>
        <begin position="83"/>
        <end position="167"/>
    </location>
</feature>
<dbReference type="OrthoDB" id="3214149at2759"/>
<protein>
    <submittedName>
        <fullName evidence="2">Uncharacterized protein</fullName>
    </submittedName>
</protein>
<gene>
    <name evidence="2" type="ORF">B7P43_G04531</name>
</gene>
<feature type="compositionally biased region" description="Polar residues" evidence="1">
    <location>
        <begin position="28"/>
        <end position="40"/>
    </location>
</feature>
<accession>A0A2J7RJV9</accession>
<feature type="region of interest" description="Disordered" evidence="1">
    <location>
        <begin position="666"/>
        <end position="692"/>
    </location>
</feature>
<proteinExistence type="predicted"/>
<dbReference type="AlphaFoldDB" id="A0A2J7RJV9"/>
<dbReference type="EMBL" id="NEVH01002985">
    <property type="protein sequence ID" value="PNF41124.1"/>
    <property type="molecule type" value="Genomic_DNA"/>
</dbReference>
<feature type="compositionally biased region" description="Low complexity" evidence="1">
    <location>
        <begin position="435"/>
        <end position="456"/>
    </location>
</feature>
<keyword evidence="3" id="KW-1185">Reference proteome</keyword>
<feature type="region of interest" description="Disordered" evidence="1">
    <location>
        <begin position="613"/>
        <end position="632"/>
    </location>
</feature>
<evidence type="ECO:0000313" key="2">
    <source>
        <dbReference type="EMBL" id="PNF41124.1"/>
    </source>
</evidence>
<name>A0A2J7RJV9_9NEOP</name>
<feature type="compositionally biased region" description="Polar residues" evidence="1">
    <location>
        <begin position="666"/>
        <end position="681"/>
    </location>
</feature>
<feature type="compositionally biased region" description="Polar residues" evidence="1">
    <location>
        <begin position="575"/>
        <end position="597"/>
    </location>
</feature>
<comment type="caution">
    <text evidence="2">The sequence shown here is derived from an EMBL/GenBank/DDBJ whole genome shotgun (WGS) entry which is preliminary data.</text>
</comment>
<feature type="region of interest" description="Disordered" evidence="1">
    <location>
        <begin position="1"/>
        <end position="40"/>
    </location>
</feature>
<feature type="region of interest" description="Disordered" evidence="1">
    <location>
        <begin position="429"/>
        <end position="456"/>
    </location>
</feature>
<reference evidence="2 3" key="1">
    <citation type="submission" date="2017-12" db="EMBL/GenBank/DDBJ databases">
        <title>Hemimetabolous genomes reveal molecular basis of termite eusociality.</title>
        <authorList>
            <person name="Harrison M.C."/>
            <person name="Jongepier E."/>
            <person name="Robertson H.M."/>
            <person name="Arning N."/>
            <person name="Bitard-Feildel T."/>
            <person name="Chao H."/>
            <person name="Childers C.P."/>
            <person name="Dinh H."/>
            <person name="Doddapaneni H."/>
            <person name="Dugan S."/>
            <person name="Gowin J."/>
            <person name="Greiner C."/>
            <person name="Han Y."/>
            <person name="Hu H."/>
            <person name="Hughes D.S.T."/>
            <person name="Huylmans A.-K."/>
            <person name="Kemena C."/>
            <person name="Kremer L.P.M."/>
            <person name="Lee S.L."/>
            <person name="Lopez-Ezquerra A."/>
            <person name="Mallet L."/>
            <person name="Monroy-Kuhn J.M."/>
            <person name="Moser A."/>
            <person name="Murali S.C."/>
            <person name="Muzny D.M."/>
            <person name="Otani S."/>
            <person name="Piulachs M.-D."/>
            <person name="Poelchau M."/>
            <person name="Qu J."/>
            <person name="Schaub F."/>
            <person name="Wada-Katsumata A."/>
            <person name="Worley K.C."/>
            <person name="Xie Q."/>
            <person name="Ylla G."/>
            <person name="Poulsen M."/>
            <person name="Gibbs R.A."/>
            <person name="Schal C."/>
            <person name="Richards S."/>
            <person name="Belles X."/>
            <person name="Korb J."/>
            <person name="Bornberg-Bauer E."/>
        </authorList>
    </citation>
    <scope>NUCLEOTIDE SEQUENCE [LARGE SCALE GENOMIC DNA]</scope>
    <source>
        <tissue evidence="2">Whole body</tissue>
    </source>
</reference>
<organism evidence="2 3">
    <name type="scientific">Cryptotermes secundus</name>
    <dbReference type="NCBI Taxonomy" id="105785"/>
    <lineage>
        <taxon>Eukaryota</taxon>
        <taxon>Metazoa</taxon>
        <taxon>Ecdysozoa</taxon>
        <taxon>Arthropoda</taxon>
        <taxon>Hexapoda</taxon>
        <taxon>Insecta</taxon>
        <taxon>Pterygota</taxon>
        <taxon>Neoptera</taxon>
        <taxon>Polyneoptera</taxon>
        <taxon>Dictyoptera</taxon>
        <taxon>Blattodea</taxon>
        <taxon>Blattoidea</taxon>
        <taxon>Termitoidae</taxon>
        <taxon>Kalotermitidae</taxon>
        <taxon>Cryptotermitinae</taxon>
        <taxon>Cryptotermes</taxon>
    </lineage>
</organism>
<dbReference type="Proteomes" id="UP000235965">
    <property type="component" value="Unassembled WGS sequence"/>
</dbReference>